<evidence type="ECO:0000259" key="16">
    <source>
        <dbReference type="Pfam" id="PF03443"/>
    </source>
</evidence>
<evidence type="ECO:0000256" key="4">
    <source>
        <dbReference type="ARBA" id="ARBA00022723"/>
    </source>
</evidence>
<evidence type="ECO:0000256" key="3">
    <source>
        <dbReference type="ARBA" id="ARBA00022525"/>
    </source>
</evidence>
<dbReference type="STRING" id="1287681.M7T9G4"/>
<keyword evidence="18" id="KW-1185">Reference proteome</keyword>
<evidence type="ECO:0000256" key="6">
    <source>
        <dbReference type="ARBA" id="ARBA00023001"/>
    </source>
</evidence>
<evidence type="ECO:0000313" key="17">
    <source>
        <dbReference type="EMBL" id="EMR63285.1"/>
    </source>
</evidence>
<keyword evidence="6" id="KW-0136">Cellulose degradation</keyword>
<comment type="cofactor">
    <cofactor evidence="1">
        <name>Cu(2+)</name>
        <dbReference type="ChEBI" id="CHEBI:29036"/>
    </cofactor>
</comment>
<comment type="similarity">
    <text evidence="13">Belongs to the polysaccharide monooxygenase AA9 family.</text>
</comment>
<evidence type="ECO:0000256" key="12">
    <source>
        <dbReference type="ARBA" id="ARBA00023326"/>
    </source>
</evidence>
<dbReference type="Pfam" id="PF03443">
    <property type="entry name" value="AA9"/>
    <property type="match status" value="1"/>
</dbReference>
<keyword evidence="9" id="KW-0503">Monooxygenase</keyword>
<sequence length="188" mass="20170">MRCNSGGSSGVALNTSTLTVAAGSEIGFGIDETFGHPGPQLAYLSRVPEGQTAATYDGRGDWVKLYAASTLANSSWAEPEGLVWAIRRKHSFLFTLPAETPPGEYLLRAEGIALHAAHKLNRNGAGTLGPLVKFPGAYTPTTPGVLIPDFWTFIRNYTMPGPELWPAGTKETHVIKTFPPLEEGEDDD</sequence>
<evidence type="ECO:0000256" key="8">
    <source>
        <dbReference type="ARBA" id="ARBA00023008"/>
    </source>
</evidence>
<comment type="subcellular location">
    <subcellularLocation>
        <location evidence="2">Secreted</location>
    </subcellularLocation>
</comment>
<evidence type="ECO:0000313" key="18">
    <source>
        <dbReference type="Proteomes" id="UP000012174"/>
    </source>
</evidence>
<evidence type="ECO:0000256" key="7">
    <source>
        <dbReference type="ARBA" id="ARBA00023002"/>
    </source>
</evidence>
<dbReference type="AlphaFoldDB" id="M7T9G4"/>
<dbReference type="PANTHER" id="PTHR33353:SF10">
    <property type="entry name" value="ENDO-BETA-1,4-GLUCANASE D"/>
    <property type="match status" value="1"/>
</dbReference>
<dbReference type="HOGENOM" id="CLU_031730_4_4_1"/>
<dbReference type="EMBL" id="KB707242">
    <property type="protein sequence ID" value="EMR63285.1"/>
    <property type="molecule type" value="Genomic_DNA"/>
</dbReference>
<evidence type="ECO:0000256" key="5">
    <source>
        <dbReference type="ARBA" id="ARBA00022729"/>
    </source>
</evidence>
<keyword evidence="8" id="KW-0186">Copper</keyword>
<evidence type="ECO:0000256" key="13">
    <source>
        <dbReference type="ARBA" id="ARBA00044502"/>
    </source>
</evidence>
<evidence type="ECO:0000256" key="9">
    <source>
        <dbReference type="ARBA" id="ARBA00023033"/>
    </source>
</evidence>
<dbReference type="EC" id="1.14.99.56" evidence="15"/>
<evidence type="ECO:0000256" key="10">
    <source>
        <dbReference type="ARBA" id="ARBA00023157"/>
    </source>
</evidence>
<dbReference type="Gene3D" id="2.70.50.70">
    <property type="match status" value="1"/>
</dbReference>
<keyword evidence="12" id="KW-0624">Polysaccharide degradation</keyword>
<keyword evidence="11" id="KW-0119">Carbohydrate metabolism</keyword>
<dbReference type="OrthoDB" id="3496539at2759"/>
<name>M7T9G4_EUTLA</name>
<dbReference type="eggNOG" id="ENOG502SING">
    <property type="taxonomic scope" value="Eukaryota"/>
</dbReference>
<evidence type="ECO:0000256" key="14">
    <source>
        <dbReference type="ARBA" id="ARBA00045077"/>
    </source>
</evidence>
<evidence type="ECO:0000256" key="1">
    <source>
        <dbReference type="ARBA" id="ARBA00001973"/>
    </source>
</evidence>
<keyword evidence="5" id="KW-0732">Signal</keyword>
<protein>
    <recommendedName>
        <fullName evidence="15">lytic cellulose monooxygenase (C4-dehydrogenating)</fullName>
        <ecNumber evidence="15">1.14.99.56</ecNumber>
    </recommendedName>
</protein>
<keyword evidence="7" id="KW-0560">Oxidoreductase</keyword>
<keyword evidence="3" id="KW-0964">Secreted</keyword>
<feature type="domain" description="Auxiliary Activity family 9 catalytic" evidence="16">
    <location>
        <begin position="1"/>
        <end position="147"/>
    </location>
</feature>
<evidence type="ECO:0000256" key="2">
    <source>
        <dbReference type="ARBA" id="ARBA00004613"/>
    </source>
</evidence>
<reference evidence="18" key="1">
    <citation type="journal article" date="2013" name="Genome Announc.">
        <title>Draft genome sequence of the grapevine dieback fungus Eutypa lata UCR-EL1.</title>
        <authorList>
            <person name="Blanco-Ulate B."/>
            <person name="Rolshausen P.E."/>
            <person name="Cantu D."/>
        </authorList>
    </citation>
    <scope>NUCLEOTIDE SEQUENCE [LARGE SCALE GENOMIC DNA]</scope>
    <source>
        <strain evidence="18">UCR-EL1</strain>
    </source>
</reference>
<accession>M7T9G4</accession>
<dbReference type="PANTHER" id="PTHR33353">
    <property type="entry name" value="PUTATIVE (AFU_ORTHOLOGUE AFUA_1G12560)-RELATED"/>
    <property type="match status" value="1"/>
</dbReference>
<dbReference type="GO" id="GO:0030245">
    <property type="term" value="P:cellulose catabolic process"/>
    <property type="evidence" value="ECO:0007669"/>
    <property type="project" value="UniProtKB-KW"/>
</dbReference>
<dbReference type="GO" id="GO:0005576">
    <property type="term" value="C:extracellular region"/>
    <property type="evidence" value="ECO:0007669"/>
    <property type="project" value="UniProtKB-SubCell"/>
</dbReference>
<evidence type="ECO:0000256" key="15">
    <source>
        <dbReference type="ARBA" id="ARBA00047174"/>
    </source>
</evidence>
<proteinExistence type="inferred from homology"/>
<comment type="catalytic activity">
    <reaction evidence="14">
        <text>[(1-&gt;4)-beta-D-glucosyl]n+m + reduced acceptor + O2 = 4-dehydro-beta-D-glucosyl-[(1-&gt;4)-beta-D-glucosyl]n-1 + [(1-&gt;4)-beta-D-glucosyl]m + acceptor + H2O.</text>
        <dbReference type="EC" id="1.14.99.56"/>
    </reaction>
</comment>
<dbReference type="OMA" id="HAAHKPD"/>
<dbReference type="KEGG" id="ela:UCREL1_9776"/>
<keyword evidence="10" id="KW-1015">Disulfide bond</keyword>
<keyword evidence="4" id="KW-0479">Metal-binding</keyword>
<evidence type="ECO:0000256" key="11">
    <source>
        <dbReference type="ARBA" id="ARBA00023277"/>
    </source>
</evidence>
<dbReference type="InterPro" id="IPR049892">
    <property type="entry name" value="AA9"/>
</dbReference>
<dbReference type="InterPro" id="IPR005103">
    <property type="entry name" value="AA9_LPMO"/>
</dbReference>
<dbReference type="Proteomes" id="UP000012174">
    <property type="component" value="Unassembled WGS sequence"/>
</dbReference>
<organism evidence="17 18">
    <name type="scientific">Eutypa lata (strain UCR-EL1)</name>
    <name type="common">Grapevine dieback disease fungus</name>
    <name type="synonym">Eutypa armeniacae</name>
    <dbReference type="NCBI Taxonomy" id="1287681"/>
    <lineage>
        <taxon>Eukaryota</taxon>
        <taxon>Fungi</taxon>
        <taxon>Dikarya</taxon>
        <taxon>Ascomycota</taxon>
        <taxon>Pezizomycotina</taxon>
        <taxon>Sordariomycetes</taxon>
        <taxon>Xylariomycetidae</taxon>
        <taxon>Xylariales</taxon>
        <taxon>Diatrypaceae</taxon>
        <taxon>Eutypa</taxon>
    </lineage>
</organism>
<dbReference type="GO" id="GO:0004497">
    <property type="term" value="F:monooxygenase activity"/>
    <property type="evidence" value="ECO:0007669"/>
    <property type="project" value="UniProtKB-KW"/>
</dbReference>
<gene>
    <name evidence="17" type="ORF">UCREL1_9776</name>
</gene>
<dbReference type="GO" id="GO:0046872">
    <property type="term" value="F:metal ion binding"/>
    <property type="evidence" value="ECO:0007669"/>
    <property type="project" value="UniProtKB-KW"/>
</dbReference>